<protein>
    <submittedName>
        <fullName evidence="2">Uncharacterized protein</fullName>
    </submittedName>
</protein>
<comment type="caution">
    <text evidence="2">The sequence shown here is derived from an EMBL/GenBank/DDBJ whole genome shotgun (WGS) entry which is preliminary data.</text>
</comment>
<organism evidence="2 3">
    <name type="scientific">Favolaschia claudopus</name>
    <dbReference type="NCBI Taxonomy" id="2862362"/>
    <lineage>
        <taxon>Eukaryota</taxon>
        <taxon>Fungi</taxon>
        <taxon>Dikarya</taxon>
        <taxon>Basidiomycota</taxon>
        <taxon>Agaricomycotina</taxon>
        <taxon>Agaricomycetes</taxon>
        <taxon>Agaricomycetidae</taxon>
        <taxon>Agaricales</taxon>
        <taxon>Marasmiineae</taxon>
        <taxon>Mycenaceae</taxon>
        <taxon>Favolaschia</taxon>
    </lineage>
</organism>
<reference evidence="2 3" key="1">
    <citation type="journal article" date="2024" name="J Genomics">
        <title>Draft genome sequencing and assembly of Favolaschia claudopus CIRM-BRFM 2984 isolated from oak limbs.</title>
        <authorList>
            <person name="Navarro D."/>
            <person name="Drula E."/>
            <person name="Chaduli D."/>
            <person name="Cazenave R."/>
            <person name="Ahrendt S."/>
            <person name="Wang J."/>
            <person name="Lipzen A."/>
            <person name="Daum C."/>
            <person name="Barry K."/>
            <person name="Grigoriev I.V."/>
            <person name="Favel A."/>
            <person name="Rosso M.N."/>
            <person name="Martin F."/>
        </authorList>
    </citation>
    <scope>NUCLEOTIDE SEQUENCE [LARGE SCALE GENOMIC DNA]</scope>
    <source>
        <strain evidence="2 3">CIRM-BRFM 2984</strain>
    </source>
</reference>
<evidence type="ECO:0000256" key="1">
    <source>
        <dbReference type="SAM" id="MobiDB-lite"/>
    </source>
</evidence>
<feature type="compositionally biased region" description="Polar residues" evidence="1">
    <location>
        <begin position="226"/>
        <end position="241"/>
    </location>
</feature>
<evidence type="ECO:0000313" key="3">
    <source>
        <dbReference type="Proteomes" id="UP001362999"/>
    </source>
</evidence>
<proteinExistence type="predicted"/>
<feature type="compositionally biased region" description="Low complexity" evidence="1">
    <location>
        <begin position="202"/>
        <end position="216"/>
    </location>
</feature>
<feature type="compositionally biased region" description="Basic residues" evidence="1">
    <location>
        <begin position="105"/>
        <end position="115"/>
    </location>
</feature>
<feature type="compositionally biased region" description="Low complexity" evidence="1">
    <location>
        <begin position="151"/>
        <end position="160"/>
    </location>
</feature>
<feature type="region of interest" description="Disordered" evidence="1">
    <location>
        <begin position="81"/>
        <end position="245"/>
    </location>
</feature>
<feature type="region of interest" description="Disordered" evidence="1">
    <location>
        <begin position="284"/>
        <end position="340"/>
    </location>
</feature>
<evidence type="ECO:0000313" key="2">
    <source>
        <dbReference type="EMBL" id="KAK7014149.1"/>
    </source>
</evidence>
<accession>A0AAW0AMU8</accession>
<feature type="region of interest" description="Disordered" evidence="1">
    <location>
        <begin position="373"/>
        <end position="446"/>
    </location>
</feature>
<feature type="compositionally biased region" description="Polar residues" evidence="1">
    <location>
        <begin position="168"/>
        <end position="177"/>
    </location>
</feature>
<name>A0AAW0AMU8_9AGAR</name>
<gene>
    <name evidence="2" type="ORF">R3P38DRAFT_3205701</name>
</gene>
<dbReference type="EMBL" id="JAWWNJ010000057">
    <property type="protein sequence ID" value="KAK7014149.1"/>
    <property type="molecule type" value="Genomic_DNA"/>
</dbReference>
<sequence>MLVEIHGLVVEEQLKATSLIRSTSPLIDYEAIDEDSFSASEAVLSETETDRVFINDDSELSVYSSDEIDSKHIMDGESELSAMSHDEADAANAHSDDDVVVVPTPKKRRLGKKKQRAQDTDEEAAEIKPDDAMFTKGSAVKASTLPPAMPTRSTTRASTTGSQDTRRSSQSVEGSQTKNKKGRRTAGVRSAAPNAAVDEPDNVSVESTESNTVSSSGSLAVDVPDSAQQTQSTSPQETVSKSTDDIKTHMEGYVSDMFRTQFAAFTEDFLGRIMPALHQPAVHQPEAVANSSDGSVKRTDSPMFGSAIQEGGTAAPPSTPPRKDQPALINGPGLSKVGTLSGLKAVRSADDNDVETELMPAFKPASLLLARPPTTEGHISSADHNNTRGIFPASPPKSPTKVDLARMFTPKRKNSETSTVHDGPTKSDVPNPESSPSTPKKAKTQEEVEALPINYVPPVACEVYDERLQDEAIKGIYDDLCPLPAGKRLLPSFDRSQPEDQDDRLGGHLGFSTWEDFLDNALIDPVLGQG</sequence>
<keyword evidence="3" id="KW-1185">Reference proteome</keyword>
<dbReference type="AlphaFoldDB" id="A0AAW0AMU8"/>
<dbReference type="Proteomes" id="UP001362999">
    <property type="component" value="Unassembled WGS sequence"/>
</dbReference>